<evidence type="ECO:0000256" key="11">
    <source>
        <dbReference type="ARBA" id="ARBA00030835"/>
    </source>
</evidence>
<keyword evidence="14" id="KW-0966">Cell projection</keyword>
<dbReference type="InterPro" id="IPR013377">
    <property type="entry name" value="FlgJ"/>
</dbReference>
<dbReference type="Proteomes" id="UP001500795">
    <property type="component" value="Unassembled WGS sequence"/>
</dbReference>
<evidence type="ECO:0000313" key="14">
    <source>
        <dbReference type="EMBL" id="GAA3540350.1"/>
    </source>
</evidence>
<organism evidence="14 15">
    <name type="scientific">Zobellella aerophila</name>
    <dbReference type="NCBI Taxonomy" id="870480"/>
    <lineage>
        <taxon>Bacteria</taxon>
        <taxon>Pseudomonadati</taxon>
        <taxon>Pseudomonadota</taxon>
        <taxon>Gammaproteobacteria</taxon>
        <taxon>Aeromonadales</taxon>
        <taxon>Aeromonadaceae</taxon>
        <taxon>Zobellella</taxon>
    </lineage>
</organism>
<dbReference type="InterPro" id="IPR023346">
    <property type="entry name" value="Lysozyme-like_dom_sf"/>
</dbReference>
<evidence type="ECO:0000256" key="6">
    <source>
        <dbReference type="ARBA" id="ARBA00022764"/>
    </source>
</evidence>
<dbReference type="EMBL" id="BAABCX010000002">
    <property type="protein sequence ID" value="GAA3540350.1"/>
    <property type="molecule type" value="Genomic_DNA"/>
</dbReference>
<dbReference type="PRINTS" id="PR01002">
    <property type="entry name" value="FLGFLGJ"/>
</dbReference>
<comment type="function">
    <text evidence="1">Flagellum-specific muramidase which hydrolyzes the peptidoglycan layer to assemble the rod structure in the periplasmic space.</text>
</comment>
<keyword evidence="14" id="KW-0969">Cilium</keyword>
<accession>A0ABP6VTI6</accession>
<gene>
    <name evidence="14" type="primary">flgJ</name>
    <name evidence="14" type="ORF">GCM10022394_20160</name>
</gene>
<dbReference type="PANTHER" id="PTHR33308">
    <property type="entry name" value="PEPTIDOGLYCAN HYDROLASE FLGJ"/>
    <property type="match status" value="1"/>
</dbReference>
<evidence type="ECO:0000256" key="7">
    <source>
        <dbReference type="ARBA" id="ARBA00022795"/>
    </source>
</evidence>
<dbReference type="InterPro" id="IPR019301">
    <property type="entry name" value="Flagellar_prot_FlgJ_N"/>
</dbReference>
<keyword evidence="9" id="KW-0326">Glycosidase</keyword>
<protein>
    <recommendedName>
        <fullName evidence="5">Peptidoglycan hydrolase FlgJ</fullName>
    </recommendedName>
    <alternativeName>
        <fullName evidence="11">Muramidase FlgJ</fullName>
    </alternativeName>
</protein>
<proteinExistence type="inferred from homology"/>
<keyword evidence="14" id="KW-0282">Flagellum</keyword>
<dbReference type="RefSeq" id="WP_344957517.1">
    <property type="nucleotide sequence ID" value="NZ_BAABCX010000002.1"/>
</dbReference>
<comment type="similarity">
    <text evidence="4">In the C-terminal section; belongs to the glycosyl hydrolase 73 family.</text>
</comment>
<sequence length="342" mass="36573">MSVNNLDSQFALDMQGLQRLKQTAGRDPAEGLEQAARQFESLFVHMMLKSMRETVPDSGLTEGDQRQFYTSLLDQQLSQELSGRGIGLADQLIRQLGGRRPEASGAGTHGNDDLIAGIPRGAPRVLTGSLAAVQPGSAGERLTAYRADETSGPGPAAEVATTRGRRQQPAHVAAFLERLEEPALAASRASGVPAELILAQAALETGWGRYEIATAEGGNSHNLFGIKAGDNWRGRSTDVSTHEYVQGRRVAVTDRFRVYDSFEAAFTDYARLLGDNPRYSGVLSAPDAQQAARALQAGGYATDPGYADKLAAVMNMLGPLDEGTRLARAWPPAGEFELGSIF</sequence>
<evidence type="ECO:0000256" key="4">
    <source>
        <dbReference type="ARBA" id="ARBA00007974"/>
    </source>
</evidence>
<evidence type="ECO:0000256" key="2">
    <source>
        <dbReference type="ARBA" id="ARBA00004418"/>
    </source>
</evidence>
<keyword evidence="6" id="KW-0574">Periplasm</keyword>
<reference evidence="15" key="1">
    <citation type="journal article" date="2019" name="Int. J. Syst. Evol. Microbiol.">
        <title>The Global Catalogue of Microorganisms (GCM) 10K type strain sequencing project: providing services to taxonomists for standard genome sequencing and annotation.</title>
        <authorList>
            <consortium name="The Broad Institute Genomics Platform"/>
            <consortium name="The Broad Institute Genome Sequencing Center for Infectious Disease"/>
            <person name="Wu L."/>
            <person name="Ma J."/>
        </authorList>
    </citation>
    <scope>NUCLEOTIDE SEQUENCE [LARGE SCALE GENOMIC DNA]</scope>
    <source>
        <strain evidence="15">JCM 17110</strain>
    </source>
</reference>
<dbReference type="SMART" id="SM00047">
    <property type="entry name" value="LYZ2"/>
    <property type="match status" value="1"/>
</dbReference>
<comment type="caution">
    <text evidence="14">The sequence shown here is derived from an EMBL/GenBank/DDBJ whole genome shotgun (WGS) entry which is preliminary data.</text>
</comment>
<evidence type="ECO:0000256" key="12">
    <source>
        <dbReference type="SAM" id="MobiDB-lite"/>
    </source>
</evidence>
<evidence type="ECO:0000256" key="10">
    <source>
        <dbReference type="ARBA" id="ARBA00023316"/>
    </source>
</evidence>
<keyword evidence="10" id="KW-0961">Cell wall biogenesis/degradation</keyword>
<evidence type="ECO:0000256" key="5">
    <source>
        <dbReference type="ARBA" id="ARBA00013433"/>
    </source>
</evidence>
<dbReference type="Gene3D" id="1.10.530.10">
    <property type="match status" value="1"/>
</dbReference>
<dbReference type="SUPFAM" id="SSF53955">
    <property type="entry name" value="Lysozyme-like"/>
    <property type="match status" value="1"/>
</dbReference>
<keyword evidence="8 14" id="KW-0378">Hydrolase</keyword>
<dbReference type="GO" id="GO:0016787">
    <property type="term" value="F:hydrolase activity"/>
    <property type="evidence" value="ECO:0007669"/>
    <property type="project" value="UniProtKB-KW"/>
</dbReference>
<dbReference type="Pfam" id="PF10135">
    <property type="entry name" value="Rod-binding"/>
    <property type="match status" value="1"/>
</dbReference>
<dbReference type="Pfam" id="PF01832">
    <property type="entry name" value="Glucosaminidase"/>
    <property type="match status" value="1"/>
</dbReference>
<evidence type="ECO:0000259" key="13">
    <source>
        <dbReference type="SMART" id="SM00047"/>
    </source>
</evidence>
<evidence type="ECO:0000256" key="1">
    <source>
        <dbReference type="ARBA" id="ARBA00002954"/>
    </source>
</evidence>
<evidence type="ECO:0000313" key="15">
    <source>
        <dbReference type="Proteomes" id="UP001500795"/>
    </source>
</evidence>
<evidence type="ECO:0000256" key="8">
    <source>
        <dbReference type="ARBA" id="ARBA00022801"/>
    </source>
</evidence>
<keyword evidence="7" id="KW-1005">Bacterial flagellum biogenesis</keyword>
<evidence type="ECO:0000256" key="9">
    <source>
        <dbReference type="ARBA" id="ARBA00023295"/>
    </source>
</evidence>
<dbReference type="Gene3D" id="2.10.70.40">
    <property type="entry name" value="peptidoglycan hydrolase"/>
    <property type="match status" value="1"/>
</dbReference>
<feature type="region of interest" description="Disordered" evidence="12">
    <location>
        <begin position="147"/>
        <end position="166"/>
    </location>
</feature>
<evidence type="ECO:0000256" key="3">
    <source>
        <dbReference type="ARBA" id="ARBA00006880"/>
    </source>
</evidence>
<comment type="similarity">
    <text evidence="3">In the N-terminal section; belongs to the FlgJ family.</text>
</comment>
<dbReference type="InterPro" id="IPR051056">
    <property type="entry name" value="Glycosyl_Hydrolase_73"/>
</dbReference>
<dbReference type="PANTHER" id="PTHR33308:SF9">
    <property type="entry name" value="PEPTIDOGLYCAN HYDROLASE FLGJ"/>
    <property type="match status" value="1"/>
</dbReference>
<name>A0ABP6VTI6_9GAMM</name>
<dbReference type="NCBIfam" id="TIGR02541">
    <property type="entry name" value="flagell_FlgJ"/>
    <property type="match status" value="1"/>
</dbReference>
<keyword evidence="15" id="KW-1185">Reference proteome</keyword>
<comment type="subcellular location">
    <subcellularLocation>
        <location evidence="2">Periplasm</location>
    </subcellularLocation>
</comment>
<dbReference type="InterPro" id="IPR002901">
    <property type="entry name" value="MGlyc_endo_b_GlcNAc-like_dom"/>
</dbReference>
<feature type="domain" description="Mannosyl-glycoprotein endo-beta-N-acetylglucosamidase-like" evidence="13">
    <location>
        <begin position="165"/>
        <end position="321"/>
    </location>
</feature>